<dbReference type="InterPro" id="IPR011990">
    <property type="entry name" value="TPR-like_helical_dom_sf"/>
</dbReference>
<dbReference type="GO" id="GO:0005509">
    <property type="term" value="F:calcium ion binding"/>
    <property type="evidence" value="ECO:0007669"/>
    <property type="project" value="InterPro"/>
</dbReference>
<dbReference type="Pfam" id="PF13236">
    <property type="entry name" value="CLU"/>
    <property type="match status" value="1"/>
</dbReference>
<dbReference type="InterPro" id="IPR027523">
    <property type="entry name" value="CLU_prot"/>
</dbReference>
<dbReference type="SMART" id="SM00233">
    <property type="entry name" value="PH"/>
    <property type="match status" value="1"/>
</dbReference>
<dbReference type="PANTHER" id="PTHR12601">
    <property type="entry name" value="EUKARYOTIC TRANSLATION INITIATION FACTOR 3 SUBUNIT EIF-3"/>
    <property type="match status" value="1"/>
</dbReference>
<dbReference type="Gene3D" id="1.25.40.10">
    <property type="entry name" value="Tetratricopeptide repeat domain"/>
    <property type="match status" value="2"/>
</dbReference>
<dbReference type="Pfam" id="PF12807">
    <property type="entry name" value="eIF3_p135"/>
    <property type="match status" value="1"/>
</dbReference>
<dbReference type="PROSITE" id="PS51823">
    <property type="entry name" value="CLU"/>
    <property type="match status" value="1"/>
</dbReference>
<evidence type="ECO:0000256" key="1">
    <source>
        <dbReference type="ARBA" id="ARBA00022490"/>
    </source>
</evidence>
<dbReference type="InterPro" id="IPR033646">
    <property type="entry name" value="CLU-central"/>
</dbReference>
<feature type="domain" description="EF-hand" evidence="4">
    <location>
        <begin position="123"/>
        <end position="158"/>
    </location>
</feature>
<dbReference type="SUPFAM" id="SSF50729">
    <property type="entry name" value="PH domain-like"/>
    <property type="match status" value="1"/>
</dbReference>
<dbReference type="Gene3D" id="1.10.238.10">
    <property type="entry name" value="EF-hand"/>
    <property type="match status" value="1"/>
</dbReference>
<evidence type="ECO:0000313" key="7">
    <source>
        <dbReference type="Proteomes" id="UP000028582"/>
    </source>
</evidence>
<dbReference type="Gene3D" id="2.30.29.30">
    <property type="entry name" value="Pleckstrin-homology domain (PH domain)/Phosphotyrosine-binding domain (PTB)"/>
    <property type="match status" value="1"/>
</dbReference>
<name>A0A081A635_PHYNI</name>
<evidence type="ECO:0000313" key="6">
    <source>
        <dbReference type="EMBL" id="ETO74346.1"/>
    </source>
</evidence>
<dbReference type="Proteomes" id="UP000028582">
    <property type="component" value="Unassembled WGS sequence"/>
</dbReference>
<dbReference type="SUPFAM" id="SSF47473">
    <property type="entry name" value="EF-hand"/>
    <property type="match status" value="1"/>
</dbReference>
<keyword evidence="1" id="KW-0963">Cytoplasm</keyword>
<proteinExistence type="predicted"/>
<feature type="domain" description="Clu" evidence="5">
    <location>
        <begin position="219"/>
        <end position="511"/>
    </location>
</feature>
<dbReference type="InterPro" id="IPR011993">
    <property type="entry name" value="PH-like_dom_sf"/>
</dbReference>
<evidence type="ECO:0000259" key="5">
    <source>
        <dbReference type="PROSITE" id="PS51823"/>
    </source>
</evidence>
<evidence type="ECO:0000259" key="4">
    <source>
        <dbReference type="PROSITE" id="PS50222"/>
    </source>
</evidence>
<feature type="region of interest" description="Disordered" evidence="2">
    <location>
        <begin position="1243"/>
        <end position="1274"/>
    </location>
</feature>
<dbReference type="InterPro" id="IPR002048">
    <property type="entry name" value="EF_hand_dom"/>
</dbReference>
<evidence type="ECO:0008006" key="8">
    <source>
        <dbReference type="Google" id="ProtNLM"/>
    </source>
</evidence>
<dbReference type="CDD" id="cd00821">
    <property type="entry name" value="PH"/>
    <property type="match status" value="1"/>
</dbReference>
<dbReference type="InterPro" id="IPR025697">
    <property type="entry name" value="CLU_dom"/>
</dbReference>
<evidence type="ECO:0000259" key="3">
    <source>
        <dbReference type="PROSITE" id="PS50003"/>
    </source>
</evidence>
<dbReference type="OrthoDB" id="626167at2759"/>
<evidence type="ECO:0000256" key="2">
    <source>
        <dbReference type="SAM" id="MobiDB-lite"/>
    </source>
</evidence>
<dbReference type="PROSITE" id="PS50222">
    <property type="entry name" value="EF_HAND_2"/>
    <property type="match status" value="1"/>
</dbReference>
<dbReference type="InterPro" id="IPR001849">
    <property type="entry name" value="PH_domain"/>
</dbReference>
<protein>
    <recommendedName>
        <fullName evidence="8">Calmodulin</fullName>
    </recommendedName>
</protein>
<organism evidence="6 7">
    <name type="scientific">Phytophthora nicotianae P1976</name>
    <dbReference type="NCBI Taxonomy" id="1317066"/>
    <lineage>
        <taxon>Eukaryota</taxon>
        <taxon>Sar</taxon>
        <taxon>Stramenopiles</taxon>
        <taxon>Oomycota</taxon>
        <taxon>Peronosporomycetes</taxon>
        <taxon>Peronosporales</taxon>
        <taxon>Peronosporaceae</taxon>
        <taxon>Phytophthora</taxon>
    </lineage>
</organism>
<dbReference type="InterPro" id="IPR011992">
    <property type="entry name" value="EF-hand-dom_pair"/>
</dbReference>
<reference evidence="6 7" key="1">
    <citation type="submission" date="2013-11" db="EMBL/GenBank/DDBJ databases">
        <title>The Genome Sequence of Phytophthora parasitica P1976.</title>
        <authorList>
            <consortium name="The Broad Institute Genomics Platform"/>
            <person name="Russ C."/>
            <person name="Tyler B."/>
            <person name="Panabieres F."/>
            <person name="Shan W."/>
            <person name="Tripathy S."/>
            <person name="Grunwald N."/>
            <person name="Machado M."/>
            <person name="Johnson C.S."/>
            <person name="Walker B."/>
            <person name="Young S."/>
            <person name="Zeng Q."/>
            <person name="Gargeya S."/>
            <person name="Fitzgerald M."/>
            <person name="Haas B."/>
            <person name="Abouelleil A."/>
            <person name="Allen A.W."/>
            <person name="Alvarado L."/>
            <person name="Arachchi H.M."/>
            <person name="Berlin A.M."/>
            <person name="Chapman S.B."/>
            <person name="Gainer-Dewar J."/>
            <person name="Goldberg J."/>
            <person name="Griggs A."/>
            <person name="Gujja S."/>
            <person name="Hansen M."/>
            <person name="Howarth C."/>
            <person name="Imamovic A."/>
            <person name="Ireland A."/>
            <person name="Larimer J."/>
            <person name="McCowan C."/>
            <person name="Murphy C."/>
            <person name="Pearson M."/>
            <person name="Poon T.W."/>
            <person name="Priest M."/>
            <person name="Roberts A."/>
            <person name="Saif S."/>
            <person name="Shea T."/>
            <person name="Sisk P."/>
            <person name="Sykes S."/>
            <person name="Wortman J."/>
            <person name="Nusbaum C."/>
            <person name="Birren B."/>
        </authorList>
    </citation>
    <scope>NUCLEOTIDE SEQUENCE [LARGE SCALE GENOMIC DNA]</scope>
    <source>
        <strain evidence="6 7">P1976</strain>
    </source>
</reference>
<dbReference type="Pfam" id="PF00169">
    <property type="entry name" value="PH"/>
    <property type="match status" value="1"/>
</dbReference>
<comment type="caution">
    <text evidence="6">The sequence shown here is derived from an EMBL/GenBank/DDBJ whole genome shotgun (WGS) entry which is preliminary data.</text>
</comment>
<dbReference type="CDD" id="cd15466">
    <property type="entry name" value="CLU-central"/>
    <property type="match status" value="1"/>
</dbReference>
<feature type="domain" description="PH" evidence="3">
    <location>
        <begin position="1"/>
        <end position="110"/>
    </location>
</feature>
<dbReference type="SUPFAM" id="SSF48452">
    <property type="entry name" value="TPR-like"/>
    <property type="match status" value="2"/>
</dbReference>
<sequence>MEPKSGKLHKLGLGFFGPKWTEKWVHLDGTLLKCFPMAVEQQIFSLGSSRRNSSYELMDYKFAVADEKKVNRKFAFQLEAKTKSSKSVTFACSSEKELAEWRFALTSRLCLPADAPVSPVITEKIRRAAEAFSEIDPRNTGKIDSGRLRGLLQTIGWEWKDSEISLMRQQLDLGRHGVITRTRLLTWLQSYYCAQEVMARVTSERANNQIAVEVIKPPEQPEKISSGSSNTRVSASKSLLCQGKADWDQRYNALRAPDPSNDLLTTGSEVSGILAEFRQAAEILVSEIVAEMALEDMEKTLRPQNFDGDEFFATDDVQQYSALLPVMQKFHRDGLLVYLCSNSSSSGGAHEKKQNAASVAIFHRLVGHQVRAARVLHEAIEEFNNDTQSSWQAITLQIPLQCIVDHLGFRAFVIASTDPVVKSTRRKLNSQAKKNHVKRLYDQLKLVFDNLGLLTDSLHTEGDDQNVSSSNVNVPAFFPVNAGFTVETRDGATVFKLQNLADLIPADVSSDDPGAIAHEVLLYKMRPEFVRMHGNSLQLHSNTHTIIEQESSAKQPASKKSQLETQLLQQSAIRAQECLQTVIIPEFVADLENGAVQVIDSQSLTRALHGAGINVRYLACCYELASLKHIRRALLAEMVARACKVEFRASLRTILPEATATILRQAKTPETCGSNDDYEDNSDINHATARALAKLALQEQASQVTMEFFNLVLGTSSPDSKTFWEERILPQVYAKFGIAREALSLDAIVSEDLLHMPQLFHALQVQTGVCFSDHMNYSFKGAKPLTLQHIQCISPCTTLLARTTVACERVLQNADAFLAERELSSALSSIMFHISILETAPSDERNLSLCHLLTCAANMSLAMNLPDQAKKLATLAIEESPNNHAEQTRAYTILMKFKHAFGDLAGAQECFAKALEPIQWHLGPVHPLLCDTYMIMTEILGDLGEPEQAVEILQSCVALVRDCFGKTSLLYADIRRQQGMLMLAANPIDGEAIIGVLEDAFSVYEKHFQDPVEDVPMYKEFAAECCYLLANLRTQVSGSQAAQAAYGTALTGLALRKEVLPQNHEEIMKSYLQLGSLSRELGEHFRAVDYLKPALSILKTIHDDEHIDQIRSVTQTMLQLHLQTLSLEKRNILDKTATRFTQQCSRFALLSAKMLPENSAITGSDDDVSEESSLLLCVMKKLFQLDPIEYADQLIEKTDLEFQDYRKQYNLNFAGTVRRSNADAPSPTRSMLRSSSGRFASFSGAGTFSPPGSPRAPLSPMRHPTLFPTSPRGRTSFNQLDCNFLKTSTGDFTFGAQLAAVLFLIDHPAANSTPSEPVDTKV</sequence>
<dbReference type="EMBL" id="ANJA01001812">
    <property type="protein sequence ID" value="ETO74346.1"/>
    <property type="molecule type" value="Genomic_DNA"/>
</dbReference>
<dbReference type="PROSITE" id="PS50003">
    <property type="entry name" value="PH_DOMAIN"/>
    <property type="match status" value="1"/>
</dbReference>
<accession>A0A081A635</accession>
<gene>
    <name evidence="6" type="ORF">F444_09896</name>
</gene>